<gene>
    <name evidence="1" type="ORF">BN2156_04876</name>
</gene>
<evidence type="ECO:0000313" key="1">
    <source>
        <dbReference type="EMBL" id="CRZ17979.1"/>
    </source>
</evidence>
<reference evidence="2" key="1">
    <citation type="submission" date="2015-07" db="EMBL/GenBank/DDBJ databases">
        <authorList>
            <person name="Urmite Genomes"/>
        </authorList>
    </citation>
    <scope>NUCLEOTIDE SEQUENCE [LARGE SCALE GENOMIC DNA]</scope>
    <source>
        <strain evidence="2">type strain: ATCC 49404</strain>
    </source>
</reference>
<proteinExistence type="predicted"/>
<keyword evidence="2" id="KW-1185">Reference proteome</keyword>
<dbReference type="RefSeq" id="WP_090517378.1">
    <property type="nucleotide sequence ID" value="NZ_CWKH01000002.1"/>
</dbReference>
<sequence length="77" mass="8377">MTRLENYANGEPLGVGYRFENVVDSATESAPGEPVFFAIEDDRFGILRFRLTPDQARAAALGLLVGADTSGSRTQRD</sequence>
<name>A0A0H5S9G1_9MYCO</name>
<dbReference type="Proteomes" id="UP000199147">
    <property type="component" value="Unassembled WGS sequence"/>
</dbReference>
<dbReference type="AlphaFoldDB" id="A0A0H5S9G1"/>
<dbReference type="OrthoDB" id="9925859at2"/>
<organism evidence="1 2">
    <name type="scientific">Mycolicibacterium neworleansense</name>
    <dbReference type="NCBI Taxonomy" id="146018"/>
    <lineage>
        <taxon>Bacteria</taxon>
        <taxon>Bacillati</taxon>
        <taxon>Actinomycetota</taxon>
        <taxon>Actinomycetes</taxon>
        <taxon>Mycobacteriales</taxon>
        <taxon>Mycobacteriaceae</taxon>
        <taxon>Mycolicibacterium</taxon>
    </lineage>
</organism>
<dbReference type="STRING" id="146018.BN2156_04876"/>
<protein>
    <submittedName>
        <fullName evidence="1">Uncharacterized protein</fullName>
    </submittedName>
</protein>
<accession>A0A0H5S9G1</accession>
<evidence type="ECO:0000313" key="2">
    <source>
        <dbReference type="Proteomes" id="UP000199147"/>
    </source>
</evidence>
<dbReference type="EMBL" id="CWKH01000002">
    <property type="protein sequence ID" value="CRZ17979.1"/>
    <property type="molecule type" value="Genomic_DNA"/>
</dbReference>